<keyword evidence="3" id="KW-0472">Membrane</keyword>
<feature type="transmembrane region" description="Helical" evidence="3">
    <location>
        <begin position="75"/>
        <end position="98"/>
    </location>
</feature>
<keyword evidence="3" id="KW-0812">Transmembrane</keyword>
<reference evidence="4" key="1">
    <citation type="journal article" date="2007" name="PLoS ONE">
        <title>The first genome sequence of an elite grapevine cultivar (Pinot noir Vitis vinifera L.): coping with a highly heterozygous genome.</title>
        <authorList>
            <person name="Velasco R."/>
            <person name="Zharkikh A."/>
            <person name="Troggio M."/>
            <person name="Cartwright D.A."/>
            <person name="Cestaro A."/>
            <person name="Pruss D."/>
            <person name="Pindo M."/>
            <person name="FitzGerald L.M."/>
            <person name="Vezzulli S."/>
            <person name="Reid J."/>
            <person name="Malacarne G."/>
            <person name="Iliev D."/>
            <person name="Coppola G."/>
            <person name="Wardell B."/>
            <person name="Micheletti D."/>
            <person name="Macalma T."/>
            <person name="Facci M."/>
            <person name="Mitchell J.T."/>
            <person name="Perazzolli M."/>
            <person name="Eldredge G."/>
            <person name="Gatto P."/>
            <person name="Oyzerski R."/>
            <person name="Moretto M."/>
            <person name="Gutin N."/>
            <person name="Stefanini M."/>
            <person name="Chen Y."/>
            <person name="Segala C."/>
            <person name="Davenport C."/>
            <person name="Dematte L."/>
            <person name="Mraz A."/>
            <person name="Battilana J."/>
            <person name="Stormo K."/>
            <person name="Costa F."/>
            <person name="Tao Q."/>
            <person name="Si-Ammour A."/>
            <person name="Harkins T."/>
            <person name="Lackey A."/>
            <person name="Perbost C."/>
            <person name="Taillon B."/>
            <person name="Stella A."/>
            <person name="Solovyev V."/>
            <person name="Fawcett J.A."/>
            <person name="Sterck L."/>
            <person name="Vandepoele K."/>
            <person name="Grando S.M."/>
            <person name="Toppo S."/>
            <person name="Moser C."/>
            <person name="Lanchbury J."/>
            <person name="Bogden R."/>
            <person name="Skolnick M."/>
            <person name="Sgaramella V."/>
            <person name="Bhatnagar S.K."/>
            <person name="Fontana P."/>
            <person name="Gutin A."/>
            <person name="Van de Peer Y."/>
            <person name="Salamini F."/>
            <person name="Viola R."/>
        </authorList>
    </citation>
    <scope>NUCLEOTIDE SEQUENCE</scope>
</reference>
<feature type="region of interest" description="Disordered" evidence="2">
    <location>
        <begin position="288"/>
        <end position="353"/>
    </location>
</feature>
<protein>
    <submittedName>
        <fullName evidence="4">Uncharacterized protein</fullName>
    </submittedName>
</protein>
<feature type="compositionally biased region" description="Basic and acidic residues" evidence="2">
    <location>
        <begin position="288"/>
        <end position="309"/>
    </location>
</feature>
<evidence type="ECO:0000256" key="1">
    <source>
        <dbReference type="SAM" id="Coils"/>
    </source>
</evidence>
<proteinExistence type="predicted"/>
<gene>
    <name evidence="4" type="ORF">VITISV_030580</name>
</gene>
<keyword evidence="3" id="KW-1133">Transmembrane helix</keyword>
<sequence length="922" mass="102571">MMTAQLMPEQSSPFRRLTRIASGGDLMAHLLSQFASDMVQHVVVAVWHVASGGHLRRSVVIGVIARQRVASSGSYYCLCVVALLLQKFFNWLISALAYRLRHLLKVLFSLRLGTILALGSSGRPQSGYSEVCRCRSNSAHCSKMLAKKDIALTSVAGQGEKGGRVGVSFGCPSSEKPTQLLNELEFRERFCIPNGKERRGRLVKWVEKASFSHLNKLFKITSNERNHQTLLYARNLLAVIRKPHPYILPIIPRRLPKVVVPGEHYLLKDLPFYKKACKADTRACQERLDQREEKRQEGKIRKTPSEKGRASSSTTCPPTKKKSSAKVVKASTPVPVSPSTSTHSTSTSMDSSILDSEGCLGLPDFEICESGLCHSESEPIALSVINKPEVEEGITTDLRVDFKERHRKHLHEAIEVDASLAKRTYSEVPSPDAAGSSSMPAARKETCLAQDEALSGLALVEEDLDQRMPPLPFFLPRLKVAEAMRTFISHRMSGCEELRTKLERVESDLTAVQKVVVEGAKALKLADGEKEAIRAEADKLRNEGRTIEAKFKEAEWENVQLKKEMEELSGWVRGLEKGARDEVSKAGGFLIKGSIVHIVVKTLGATEVVEAVVAGPWDVSPLLPSERMYYFKCPAFISFSTKLASNQDLLSGYANTVFEHGIFVCPYEQVVHSYEGLFSKGLEERCARADTPLKDLEDNVHAIRLYLEYSLPEPFYEFPQQFILLPLRDPRNYRWNLSGGDGTMREPDLGGWPKRLCTTAHHSLCQGGGCGGLFGMTGAAEGPEYASWALATRGFSICGPNLVCIASDSWDFLSRLLFYETRMESEGLHLSLADVFPCFHASRSNLHRPWLMIDFLRVLTSSFRCSHRQRQFMMTAQLMPEQSSPFRRLTRIAGGGDLMAHLSAHLSSQFAGGMVQHVVGRL</sequence>
<feature type="compositionally biased region" description="Low complexity" evidence="2">
    <location>
        <begin position="325"/>
        <end position="352"/>
    </location>
</feature>
<accession>A5C8G0</accession>
<dbReference type="AlphaFoldDB" id="A5C8G0"/>
<evidence type="ECO:0000256" key="2">
    <source>
        <dbReference type="SAM" id="MobiDB-lite"/>
    </source>
</evidence>
<evidence type="ECO:0000313" key="4">
    <source>
        <dbReference type="EMBL" id="CAN75407.1"/>
    </source>
</evidence>
<keyword evidence="1" id="KW-0175">Coiled coil</keyword>
<feature type="coiled-coil region" evidence="1">
    <location>
        <begin position="495"/>
        <end position="557"/>
    </location>
</feature>
<organism evidence="4">
    <name type="scientific">Vitis vinifera</name>
    <name type="common">Grape</name>
    <dbReference type="NCBI Taxonomy" id="29760"/>
    <lineage>
        <taxon>Eukaryota</taxon>
        <taxon>Viridiplantae</taxon>
        <taxon>Streptophyta</taxon>
        <taxon>Embryophyta</taxon>
        <taxon>Tracheophyta</taxon>
        <taxon>Spermatophyta</taxon>
        <taxon>Magnoliopsida</taxon>
        <taxon>eudicotyledons</taxon>
        <taxon>Gunneridae</taxon>
        <taxon>Pentapetalae</taxon>
        <taxon>rosids</taxon>
        <taxon>Vitales</taxon>
        <taxon>Vitaceae</taxon>
        <taxon>Viteae</taxon>
        <taxon>Vitis</taxon>
    </lineage>
</organism>
<evidence type="ECO:0000256" key="3">
    <source>
        <dbReference type="SAM" id="Phobius"/>
    </source>
</evidence>
<name>A5C8G0_VITVI</name>
<dbReference type="EMBL" id="AM485965">
    <property type="protein sequence ID" value="CAN75407.1"/>
    <property type="molecule type" value="Genomic_DNA"/>
</dbReference>